<keyword evidence="1" id="KW-0732">Signal</keyword>
<feature type="signal peptide" evidence="1">
    <location>
        <begin position="1"/>
        <end position="17"/>
    </location>
</feature>
<organism evidence="3 4">
    <name type="scientific">Alcanivorax nanhaiticus</name>
    <dbReference type="NCBI Taxonomy" id="1177154"/>
    <lineage>
        <taxon>Bacteria</taxon>
        <taxon>Pseudomonadati</taxon>
        <taxon>Pseudomonadota</taxon>
        <taxon>Gammaproteobacteria</taxon>
        <taxon>Oceanospirillales</taxon>
        <taxon>Alcanivoracaceae</taxon>
        <taxon>Alcanivorax</taxon>
    </lineage>
</organism>
<reference evidence="3 4" key="1">
    <citation type="submission" date="2012-09" db="EMBL/GenBank/DDBJ databases">
        <title>Genome Sequence of alkane-degrading Bacterium Alcanivorax sp. 19-m-6.</title>
        <authorList>
            <person name="Lai Q."/>
            <person name="Shao Z."/>
        </authorList>
    </citation>
    <scope>NUCLEOTIDE SEQUENCE [LARGE SCALE GENOMIC DNA]</scope>
    <source>
        <strain evidence="3 4">19-m-6</strain>
    </source>
</reference>
<dbReference type="EMBL" id="ARXV01000008">
    <property type="protein sequence ID" value="KGD64563.1"/>
    <property type="molecule type" value="Genomic_DNA"/>
</dbReference>
<name>A0A095TQC1_9GAMM</name>
<dbReference type="PANTHER" id="PTHR19308">
    <property type="entry name" value="PHOSPHATIDYLCHOLINE TRANSFER PROTEIN"/>
    <property type="match status" value="1"/>
</dbReference>
<evidence type="ECO:0000259" key="2">
    <source>
        <dbReference type="PROSITE" id="PS50848"/>
    </source>
</evidence>
<accession>A0A095TQC1</accession>
<dbReference type="Gene3D" id="3.30.530.20">
    <property type="match status" value="1"/>
</dbReference>
<dbReference type="InterPro" id="IPR023393">
    <property type="entry name" value="START-like_dom_sf"/>
</dbReference>
<dbReference type="GO" id="GO:0005737">
    <property type="term" value="C:cytoplasm"/>
    <property type="evidence" value="ECO:0007669"/>
    <property type="project" value="UniProtKB-ARBA"/>
</dbReference>
<dbReference type="Pfam" id="PF01852">
    <property type="entry name" value="START"/>
    <property type="match status" value="1"/>
</dbReference>
<dbReference type="InterPro" id="IPR051213">
    <property type="entry name" value="START_lipid_transfer"/>
</dbReference>
<dbReference type="PROSITE" id="PS50848">
    <property type="entry name" value="START"/>
    <property type="match status" value="1"/>
</dbReference>
<proteinExistence type="predicted"/>
<dbReference type="eggNOG" id="ENOG5032XQJ">
    <property type="taxonomic scope" value="Bacteria"/>
</dbReference>
<dbReference type="AlphaFoldDB" id="A0A095TQC1"/>
<evidence type="ECO:0000256" key="1">
    <source>
        <dbReference type="SAM" id="SignalP"/>
    </source>
</evidence>
<evidence type="ECO:0000313" key="3">
    <source>
        <dbReference type="EMBL" id="KGD64563.1"/>
    </source>
</evidence>
<feature type="chain" id="PRO_5001909900" description="START domain-containing protein" evidence="1">
    <location>
        <begin position="18"/>
        <end position="223"/>
    </location>
</feature>
<dbReference type="PIRSF" id="PIRSF039033">
    <property type="entry name" value="START_dom"/>
    <property type="match status" value="1"/>
</dbReference>
<dbReference type="GO" id="GO:0008289">
    <property type="term" value="F:lipid binding"/>
    <property type="evidence" value="ECO:0007669"/>
    <property type="project" value="InterPro"/>
</dbReference>
<protein>
    <recommendedName>
        <fullName evidence="2">START domain-containing protein</fullName>
    </recommendedName>
</protein>
<keyword evidence="4" id="KW-1185">Reference proteome</keyword>
<sequence>MKALMMALILVASPVWAQSSDSWETTRKGEGRGEVTTYARKVAESPVKAFKGVVELQASPAAVLAVITAVDTFPEWIFQNRDAERLTSDHKERILMSFKGIWPVSDRDVVLANALSQDKASGVITLHSVNAEGYLAKRDGYVRIPALDNQFTIAPLTDGWVRVQFETFVDPGGSVPVWLANLVATKAPLETLEGIREQLKKPRFANATREDLPKLPGMDQLEL</sequence>
<dbReference type="PATRIC" id="fig|1177154.3.peg.2358"/>
<comment type="caution">
    <text evidence="3">The sequence shown here is derived from an EMBL/GenBank/DDBJ whole genome shotgun (WGS) entry which is preliminary data.</text>
</comment>
<dbReference type="SUPFAM" id="SSF55961">
    <property type="entry name" value="Bet v1-like"/>
    <property type="match status" value="1"/>
</dbReference>
<dbReference type="InterPro" id="IPR028347">
    <property type="entry name" value="START_dom_prot"/>
</dbReference>
<feature type="domain" description="START" evidence="2">
    <location>
        <begin position="19"/>
        <end position="204"/>
    </location>
</feature>
<dbReference type="InterPro" id="IPR002913">
    <property type="entry name" value="START_lipid-bd_dom"/>
</dbReference>
<evidence type="ECO:0000313" key="4">
    <source>
        <dbReference type="Proteomes" id="UP000029444"/>
    </source>
</evidence>
<dbReference type="PANTHER" id="PTHR19308:SF14">
    <property type="entry name" value="START DOMAIN-CONTAINING PROTEIN"/>
    <property type="match status" value="1"/>
</dbReference>
<dbReference type="Proteomes" id="UP000029444">
    <property type="component" value="Unassembled WGS sequence"/>
</dbReference>
<dbReference type="STRING" id="1177154.Y5S_02318"/>
<gene>
    <name evidence="3" type="ORF">Y5S_02318</name>
</gene>